<evidence type="ECO:0000313" key="3">
    <source>
        <dbReference type="Proteomes" id="UP001152519"/>
    </source>
</evidence>
<feature type="compositionally biased region" description="Low complexity" evidence="1">
    <location>
        <begin position="121"/>
        <end position="140"/>
    </location>
</feature>
<gene>
    <name evidence="2" type="ORF">SCOCK_70149</name>
</gene>
<sequence length="193" mass="20570">MTASNSLPLHALTEDNLASAGPGLLRAMVKTFADAAMSAEADAMCNADCGQVSDERVTSATDFRPREWGTRADRRTRDPQAAAAKLVPGLAAGTPPGRAGPHLRGRHRLPHGVSTHEWRNPRSPSASPSRRSPRSARWPSTWTSKSPRSATGPRAPARMRLSGPTPAGRRSCARFVAPSPYEKKTAPHSGVLP</sequence>
<evidence type="ECO:0008006" key="4">
    <source>
        <dbReference type="Google" id="ProtNLM"/>
    </source>
</evidence>
<protein>
    <recommendedName>
        <fullName evidence="4">Transposase</fullName>
    </recommendedName>
</protein>
<reference evidence="2" key="1">
    <citation type="submission" date="2021-05" db="EMBL/GenBank/DDBJ databases">
        <authorList>
            <person name="Arsene-Ploetze F."/>
        </authorList>
    </citation>
    <scope>NUCLEOTIDE SEQUENCE</scope>
    <source>
        <strain evidence="2">DSM 42138</strain>
    </source>
</reference>
<organism evidence="2 3">
    <name type="scientific">Actinacidiphila cocklensis</name>
    <dbReference type="NCBI Taxonomy" id="887465"/>
    <lineage>
        <taxon>Bacteria</taxon>
        <taxon>Bacillati</taxon>
        <taxon>Actinomycetota</taxon>
        <taxon>Actinomycetes</taxon>
        <taxon>Kitasatosporales</taxon>
        <taxon>Streptomycetaceae</taxon>
        <taxon>Actinacidiphila</taxon>
    </lineage>
</organism>
<accession>A0A9W4E3J0</accession>
<evidence type="ECO:0000313" key="2">
    <source>
        <dbReference type="EMBL" id="CAG6398465.1"/>
    </source>
</evidence>
<dbReference type="AlphaFoldDB" id="A0A9W4E3J0"/>
<feature type="compositionally biased region" description="Basic residues" evidence="1">
    <location>
        <begin position="101"/>
        <end position="110"/>
    </location>
</feature>
<evidence type="ECO:0000256" key="1">
    <source>
        <dbReference type="SAM" id="MobiDB-lite"/>
    </source>
</evidence>
<proteinExistence type="predicted"/>
<keyword evidence="3" id="KW-1185">Reference proteome</keyword>
<name>A0A9W4E3J0_9ACTN</name>
<dbReference type="Proteomes" id="UP001152519">
    <property type="component" value="Unassembled WGS sequence"/>
</dbReference>
<feature type="region of interest" description="Disordered" evidence="1">
    <location>
        <begin position="55"/>
        <end position="193"/>
    </location>
</feature>
<feature type="compositionally biased region" description="Low complexity" evidence="1">
    <location>
        <begin position="81"/>
        <end position="93"/>
    </location>
</feature>
<comment type="caution">
    <text evidence="2">The sequence shown here is derived from an EMBL/GenBank/DDBJ whole genome shotgun (WGS) entry which is preliminary data.</text>
</comment>
<dbReference type="EMBL" id="CAJSLV010000103">
    <property type="protein sequence ID" value="CAG6398465.1"/>
    <property type="molecule type" value="Genomic_DNA"/>
</dbReference>
<feature type="compositionally biased region" description="Basic and acidic residues" evidence="1">
    <location>
        <begin position="55"/>
        <end position="78"/>
    </location>
</feature>